<protein>
    <submittedName>
        <fullName evidence="2">Uncharacterized protein</fullName>
    </submittedName>
</protein>
<sequence>MSQLKHKVIILILISTCGGEKIIKPSEIKNITTYQYCSHKWNKKIMIGSKTICSSGSFKFQINKNGYNEGGDIHVSVLNEIGLNLVRTVSDMGSIMDYYKNDFNVVLNLNF</sequence>
<evidence type="ECO:0000313" key="3">
    <source>
        <dbReference type="Proteomes" id="UP000692954"/>
    </source>
</evidence>
<dbReference type="EMBL" id="CAJJDN010000033">
    <property type="protein sequence ID" value="CAD8075178.1"/>
    <property type="molecule type" value="Genomic_DNA"/>
</dbReference>
<dbReference type="PANTHER" id="PTHR40524">
    <property type="entry name" value="PEPTIDASE_C39_2 DOMAIN-CONTAINING PROTEIN"/>
    <property type="match status" value="1"/>
</dbReference>
<organism evidence="2 3">
    <name type="scientific">Paramecium sonneborni</name>
    <dbReference type="NCBI Taxonomy" id="65129"/>
    <lineage>
        <taxon>Eukaryota</taxon>
        <taxon>Sar</taxon>
        <taxon>Alveolata</taxon>
        <taxon>Ciliophora</taxon>
        <taxon>Intramacronucleata</taxon>
        <taxon>Oligohymenophorea</taxon>
        <taxon>Peniculida</taxon>
        <taxon>Parameciidae</taxon>
        <taxon>Paramecium</taxon>
    </lineage>
</organism>
<evidence type="ECO:0000256" key="1">
    <source>
        <dbReference type="SAM" id="SignalP"/>
    </source>
</evidence>
<name>A0A8S1M2W3_9CILI</name>
<keyword evidence="1" id="KW-0732">Signal</keyword>
<dbReference type="Proteomes" id="UP000692954">
    <property type="component" value="Unassembled WGS sequence"/>
</dbReference>
<feature type="signal peptide" evidence="1">
    <location>
        <begin position="1"/>
        <end position="19"/>
    </location>
</feature>
<accession>A0A8S1M2W3</accession>
<proteinExistence type="predicted"/>
<gene>
    <name evidence="2" type="ORF">PSON_ATCC_30995.1.T0330096</name>
</gene>
<evidence type="ECO:0000313" key="2">
    <source>
        <dbReference type="EMBL" id="CAD8075178.1"/>
    </source>
</evidence>
<comment type="caution">
    <text evidence="2">The sequence shown here is derived from an EMBL/GenBank/DDBJ whole genome shotgun (WGS) entry which is preliminary data.</text>
</comment>
<feature type="chain" id="PRO_5035799390" evidence="1">
    <location>
        <begin position="20"/>
        <end position="111"/>
    </location>
</feature>
<keyword evidence="3" id="KW-1185">Reference proteome</keyword>
<dbReference type="AlphaFoldDB" id="A0A8S1M2W3"/>
<dbReference type="PANTHER" id="PTHR40524:SF1">
    <property type="entry name" value="PEPTIDASE C39-LIKE DOMAIN-CONTAINING PROTEIN"/>
    <property type="match status" value="1"/>
</dbReference>
<reference evidence="2" key="1">
    <citation type="submission" date="2021-01" db="EMBL/GenBank/DDBJ databases">
        <authorList>
            <consortium name="Genoscope - CEA"/>
            <person name="William W."/>
        </authorList>
    </citation>
    <scope>NUCLEOTIDE SEQUENCE</scope>
</reference>